<feature type="binding site" evidence="3">
    <location>
        <begin position="92"/>
        <end position="94"/>
    </location>
    <ligand>
        <name>biotin</name>
        <dbReference type="ChEBI" id="CHEBI:57586"/>
    </ligand>
</feature>
<comment type="function">
    <text evidence="3">Acts both as a biotin--[acetyl-CoA-carboxylase] ligase and a repressor.</text>
</comment>
<name>A0A9D1I6D6_9CLOT</name>
<dbReference type="InterPro" id="IPR036388">
    <property type="entry name" value="WH-like_DNA-bd_sf"/>
</dbReference>
<accession>A0A9D1I6D6</accession>
<keyword evidence="3" id="KW-0238">DNA-binding</keyword>
<dbReference type="GO" id="GO:0009249">
    <property type="term" value="P:protein lipoylation"/>
    <property type="evidence" value="ECO:0007669"/>
    <property type="project" value="UniProtKB-ARBA"/>
</dbReference>
<dbReference type="CDD" id="cd16442">
    <property type="entry name" value="BPL"/>
    <property type="match status" value="1"/>
</dbReference>
<dbReference type="InterPro" id="IPR004143">
    <property type="entry name" value="BPL_LPL_catalytic"/>
</dbReference>
<dbReference type="Gene3D" id="3.30.930.10">
    <property type="entry name" value="Bira Bifunctional Protein, Domain 2"/>
    <property type="match status" value="1"/>
</dbReference>
<dbReference type="SUPFAM" id="SSF55681">
    <property type="entry name" value="Class II aaRS and biotin synthetases"/>
    <property type="match status" value="1"/>
</dbReference>
<proteinExistence type="inferred from homology"/>
<feature type="binding site" evidence="3">
    <location>
        <position position="116"/>
    </location>
    <ligand>
        <name>biotin</name>
        <dbReference type="ChEBI" id="CHEBI:57586"/>
    </ligand>
</feature>
<evidence type="ECO:0000259" key="4">
    <source>
        <dbReference type="PROSITE" id="PS51733"/>
    </source>
</evidence>
<evidence type="ECO:0000256" key="3">
    <source>
        <dbReference type="HAMAP-Rule" id="MF_00978"/>
    </source>
</evidence>
<dbReference type="Pfam" id="PF03099">
    <property type="entry name" value="BPL_LplA_LipB"/>
    <property type="match status" value="1"/>
</dbReference>
<dbReference type="EC" id="6.3.4.15" evidence="3"/>
<comment type="catalytic activity">
    <reaction evidence="3">
        <text>biotin + L-lysyl-[protein] + ATP = N(6)-biotinyl-L-lysyl-[protein] + AMP + diphosphate + H(+)</text>
        <dbReference type="Rhea" id="RHEA:11756"/>
        <dbReference type="Rhea" id="RHEA-COMP:9752"/>
        <dbReference type="Rhea" id="RHEA-COMP:10505"/>
        <dbReference type="ChEBI" id="CHEBI:15378"/>
        <dbReference type="ChEBI" id="CHEBI:29969"/>
        <dbReference type="ChEBI" id="CHEBI:30616"/>
        <dbReference type="ChEBI" id="CHEBI:33019"/>
        <dbReference type="ChEBI" id="CHEBI:57586"/>
        <dbReference type="ChEBI" id="CHEBI:83144"/>
        <dbReference type="ChEBI" id="CHEBI:456215"/>
        <dbReference type="EC" id="6.3.4.15"/>
    </reaction>
</comment>
<keyword evidence="3" id="KW-0804">Transcription</keyword>
<keyword evidence="3" id="KW-0805">Transcription regulation</keyword>
<keyword evidence="3" id="KW-0547">Nucleotide-binding</keyword>
<organism evidence="5 6">
    <name type="scientific">Candidatus Egerieisoma faecipullorum</name>
    <dbReference type="NCBI Taxonomy" id="2840963"/>
    <lineage>
        <taxon>Bacteria</taxon>
        <taxon>Bacillati</taxon>
        <taxon>Bacillota</taxon>
        <taxon>Clostridia</taxon>
        <taxon>Eubacteriales</taxon>
        <taxon>Clostridiaceae</taxon>
        <taxon>Clostridiaceae incertae sedis</taxon>
        <taxon>Candidatus Egerieisoma</taxon>
    </lineage>
</organism>
<evidence type="ECO:0000313" key="5">
    <source>
        <dbReference type="EMBL" id="HIU28697.1"/>
    </source>
</evidence>
<comment type="caution">
    <text evidence="3">Lacks conserved residue(s) required for the propagation of feature annotation.</text>
</comment>
<dbReference type="NCBIfam" id="TIGR00121">
    <property type="entry name" value="birA_ligase"/>
    <property type="match status" value="1"/>
</dbReference>
<keyword evidence="3" id="KW-0067">ATP-binding</keyword>
<feature type="domain" description="BPL/LPL catalytic" evidence="4">
    <location>
        <begin position="65"/>
        <end position="266"/>
    </location>
</feature>
<dbReference type="GO" id="GO:0006355">
    <property type="term" value="P:regulation of DNA-templated transcription"/>
    <property type="evidence" value="ECO:0007669"/>
    <property type="project" value="UniProtKB-UniRule"/>
</dbReference>
<dbReference type="AlphaFoldDB" id="A0A9D1I6D6"/>
<comment type="caution">
    <text evidence="5">The sequence shown here is derived from an EMBL/GenBank/DDBJ whole genome shotgun (WGS) entry which is preliminary data.</text>
</comment>
<dbReference type="PANTHER" id="PTHR12835:SF5">
    <property type="entry name" value="BIOTIN--PROTEIN LIGASE"/>
    <property type="match status" value="1"/>
</dbReference>
<dbReference type="InterPro" id="IPR004408">
    <property type="entry name" value="Biotin_CoA_COase_ligase"/>
</dbReference>
<protein>
    <recommendedName>
        <fullName evidence="3">Bifunctional ligase/repressor BirA</fullName>
    </recommendedName>
    <alternativeName>
        <fullName evidence="3">Biotin--[acetyl-CoA-carboxylase] ligase</fullName>
        <ecNumber evidence="3">6.3.4.15</ecNumber>
    </alternativeName>
    <alternativeName>
        <fullName evidence="3">Biotin--protein ligase</fullName>
    </alternativeName>
    <alternativeName>
        <fullName evidence="3">Biotin-[acetyl-CoA carboxylase] synthetase</fullName>
    </alternativeName>
</protein>
<sequence length="331" mass="35750">MKTKEHLLALFEKNKGTYFSGEEIAAALSVSRAAVWKAVQSLRSEGYEIDAVPNKGYSLSSQTDILSAQGIRKYLEPACAGVKLTVLQTAGSTNAIARERAAAGAKEGDTVIANCQTNGKGRFGRIFFSPAETGIYMSLILRPAHGSSQRAVKLTTMAAVAGCEAIEAITGEKAQLKWVNDLYLNGRKVGGILTEASLGLENDFLDYVVLGIGINVYPPEDGFPEELKRIAGAVLPEARSDGKNHLAAEFLNRFMSYYSDPENVGYAGEYRRRSLAIGKEIQVHSHGGSRRATALDVDEECRLIVKYEDGKTDCLSSGEISIRLTETGESV</sequence>
<dbReference type="PANTHER" id="PTHR12835">
    <property type="entry name" value="BIOTIN PROTEIN LIGASE"/>
    <property type="match status" value="1"/>
</dbReference>
<dbReference type="PROSITE" id="PS51733">
    <property type="entry name" value="BPL_LPL_CATALYTIC"/>
    <property type="match status" value="1"/>
</dbReference>
<keyword evidence="1 3" id="KW-0436">Ligase</keyword>
<dbReference type="HAMAP" id="MF_00978">
    <property type="entry name" value="Bifunct_BirA"/>
    <property type="match status" value="1"/>
</dbReference>
<evidence type="ECO:0000313" key="6">
    <source>
        <dbReference type="Proteomes" id="UP000824089"/>
    </source>
</evidence>
<dbReference type="SUPFAM" id="SSF46785">
    <property type="entry name" value="Winged helix' DNA-binding domain"/>
    <property type="match status" value="1"/>
</dbReference>
<dbReference type="InterPro" id="IPR013196">
    <property type="entry name" value="HTH_11"/>
</dbReference>
<dbReference type="GO" id="GO:0005524">
    <property type="term" value="F:ATP binding"/>
    <property type="evidence" value="ECO:0007669"/>
    <property type="project" value="UniProtKB-UniRule"/>
</dbReference>
<dbReference type="EMBL" id="DVMM01000004">
    <property type="protein sequence ID" value="HIU28697.1"/>
    <property type="molecule type" value="Genomic_DNA"/>
</dbReference>
<reference evidence="5" key="1">
    <citation type="submission" date="2020-10" db="EMBL/GenBank/DDBJ databases">
        <authorList>
            <person name="Gilroy R."/>
        </authorList>
    </citation>
    <scope>NUCLEOTIDE SEQUENCE</scope>
    <source>
        <strain evidence="5">CHK195-4489</strain>
    </source>
</reference>
<dbReference type="GO" id="GO:0016740">
    <property type="term" value="F:transferase activity"/>
    <property type="evidence" value="ECO:0007669"/>
    <property type="project" value="UniProtKB-ARBA"/>
</dbReference>
<dbReference type="InterPro" id="IPR045864">
    <property type="entry name" value="aa-tRNA-synth_II/BPL/LPL"/>
</dbReference>
<dbReference type="GO" id="GO:0004077">
    <property type="term" value="F:biotin--[biotin carboxyl-carrier protein] ligase activity"/>
    <property type="evidence" value="ECO:0007669"/>
    <property type="project" value="UniProtKB-UniRule"/>
</dbReference>
<keyword evidence="2 3" id="KW-0092">Biotin</keyword>
<dbReference type="InterPro" id="IPR030855">
    <property type="entry name" value="Bifunct_BirA"/>
</dbReference>
<dbReference type="Gene3D" id="2.30.30.100">
    <property type="match status" value="1"/>
</dbReference>
<dbReference type="GO" id="GO:0005737">
    <property type="term" value="C:cytoplasm"/>
    <property type="evidence" value="ECO:0007669"/>
    <property type="project" value="TreeGrafter"/>
</dbReference>
<dbReference type="Proteomes" id="UP000824089">
    <property type="component" value="Unassembled WGS sequence"/>
</dbReference>
<dbReference type="Pfam" id="PF08279">
    <property type="entry name" value="HTH_11"/>
    <property type="match status" value="1"/>
</dbReference>
<reference evidence="5" key="2">
    <citation type="journal article" date="2021" name="PeerJ">
        <title>Extensive microbial diversity within the chicken gut microbiome revealed by metagenomics and culture.</title>
        <authorList>
            <person name="Gilroy R."/>
            <person name="Ravi A."/>
            <person name="Getino M."/>
            <person name="Pursley I."/>
            <person name="Horton D.L."/>
            <person name="Alikhan N.F."/>
            <person name="Baker D."/>
            <person name="Gharbi K."/>
            <person name="Hall N."/>
            <person name="Watson M."/>
            <person name="Adriaenssens E.M."/>
            <person name="Foster-Nyarko E."/>
            <person name="Jarju S."/>
            <person name="Secka A."/>
            <person name="Antonio M."/>
            <person name="Oren A."/>
            <person name="Chaudhuri R.R."/>
            <person name="La Ragione R."/>
            <person name="Hildebrand F."/>
            <person name="Pallen M.J."/>
        </authorList>
    </citation>
    <scope>NUCLEOTIDE SEQUENCE</scope>
    <source>
        <strain evidence="5">CHK195-4489</strain>
    </source>
</reference>
<dbReference type="Gene3D" id="1.10.10.10">
    <property type="entry name" value="Winged helix-like DNA-binding domain superfamily/Winged helix DNA-binding domain"/>
    <property type="match status" value="1"/>
</dbReference>
<feature type="DNA-binding region" description="H-T-H motif" evidence="3">
    <location>
        <begin position="21"/>
        <end position="40"/>
    </location>
</feature>
<dbReference type="Pfam" id="PF02237">
    <property type="entry name" value="BPL_C"/>
    <property type="match status" value="1"/>
</dbReference>
<keyword evidence="3" id="KW-0678">Repressor</keyword>
<feature type="binding site" evidence="3">
    <location>
        <position position="188"/>
    </location>
    <ligand>
        <name>biotin</name>
        <dbReference type="ChEBI" id="CHEBI:57586"/>
    </ligand>
</feature>
<comment type="similarity">
    <text evidence="3">Belongs to the biotin--protein ligase family.</text>
</comment>
<dbReference type="GO" id="GO:0003677">
    <property type="term" value="F:DNA binding"/>
    <property type="evidence" value="ECO:0007669"/>
    <property type="project" value="UniProtKB-UniRule"/>
</dbReference>
<dbReference type="InterPro" id="IPR003142">
    <property type="entry name" value="BPL_C"/>
</dbReference>
<dbReference type="InterPro" id="IPR036390">
    <property type="entry name" value="WH_DNA-bd_sf"/>
</dbReference>
<gene>
    <name evidence="3" type="primary">birA</name>
    <name evidence="5" type="ORF">IAD50_00190</name>
</gene>
<evidence type="ECO:0000256" key="1">
    <source>
        <dbReference type="ARBA" id="ARBA00022598"/>
    </source>
</evidence>
<evidence type="ECO:0000256" key="2">
    <source>
        <dbReference type="ARBA" id="ARBA00023267"/>
    </source>
</evidence>